<reference evidence="2 3" key="1">
    <citation type="submission" date="2021-06" db="EMBL/GenBank/DDBJ databases">
        <authorList>
            <person name="Palmer J.M."/>
        </authorList>
    </citation>
    <scope>NUCLEOTIDE SEQUENCE [LARGE SCALE GENOMIC DNA]</scope>
    <source>
        <strain evidence="2 3">XC_2019</strain>
        <tissue evidence="2">Muscle</tissue>
    </source>
</reference>
<comment type="caution">
    <text evidence="2">The sequence shown here is derived from an EMBL/GenBank/DDBJ whole genome shotgun (WGS) entry which is preliminary data.</text>
</comment>
<evidence type="ECO:0000256" key="1">
    <source>
        <dbReference type="SAM" id="MobiDB-lite"/>
    </source>
</evidence>
<evidence type="ECO:0000313" key="2">
    <source>
        <dbReference type="EMBL" id="MEQ2216905.1"/>
    </source>
</evidence>
<feature type="compositionally biased region" description="Basic and acidic residues" evidence="1">
    <location>
        <begin position="31"/>
        <end position="44"/>
    </location>
</feature>
<feature type="compositionally biased region" description="Basic and acidic residues" evidence="1">
    <location>
        <begin position="11"/>
        <end position="22"/>
    </location>
</feature>
<organism evidence="2 3">
    <name type="scientific">Xenoophorus captivus</name>
    <dbReference type="NCBI Taxonomy" id="1517983"/>
    <lineage>
        <taxon>Eukaryota</taxon>
        <taxon>Metazoa</taxon>
        <taxon>Chordata</taxon>
        <taxon>Craniata</taxon>
        <taxon>Vertebrata</taxon>
        <taxon>Euteleostomi</taxon>
        <taxon>Actinopterygii</taxon>
        <taxon>Neopterygii</taxon>
        <taxon>Teleostei</taxon>
        <taxon>Neoteleostei</taxon>
        <taxon>Acanthomorphata</taxon>
        <taxon>Ovalentaria</taxon>
        <taxon>Atherinomorphae</taxon>
        <taxon>Cyprinodontiformes</taxon>
        <taxon>Goodeidae</taxon>
        <taxon>Xenoophorus</taxon>
    </lineage>
</organism>
<keyword evidence="3" id="KW-1185">Reference proteome</keyword>
<feature type="region of interest" description="Disordered" evidence="1">
    <location>
        <begin position="11"/>
        <end position="52"/>
    </location>
</feature>
<gene>
    <name evidence="2" type="ORF">XENOCAPTIV_025026</name>
</gene>
<sequence length="101" mass="11790">MISILVHPLEEIGQRQHSEQRKRIASSHMCSVERRSHSHNREPRTTPSPQSVHYCIQKKKKRNRSFNSPQRIATTVSSMWHTHGPKVCLRGTDFVNYKANM</sequence>
<dbReference type="Proteomes" id="UP001434883">
    <property type="component" value="Unassembled WGS sequence"/>
</dbReference>
<accession>A0ABV0S9N0</accession>
<evidence type="ECO:0000313" key="3">
    <source>
        <dbReference type="Proteomes" id="UP001434883"/>
    </source>
</evidence>
<dbReference type="EMBL" id="JAHRIN010073182">
    <property type="protein sequence ID" value="MEQ2216905.1"/>
    <property type="molecule type" value="Genomic_DNA"/>
</dbReference>
<name>A0ABV0S9N0_9TELE</name>
<proteinExistence type="predicted"/>
<protein>
    <submittedName>
        <fullName evidence="2">Uncharacterized protein</fullName>
    </submittedName>
</protein>